<dbReference type="PRINTS" id="PR00039">
    <property type="entry name" value="HTHLYSR"/>
</dbReference>
<dbReference type="SUPFAM" id="SSF53850">
    <property type="entry name" value="Periplasmic binding protein-like II"/>
    <property type="match status" value="1"/>
</dbReference>
<keyword evidence="2" id="KW-0805">Transcription regulation</keyword>
<dbReference type="STRING" id="1300342.I596_232"/>
<sequence length="293" mass="31674">MIRPHLPLNALRAFEASARHLNFTRAATELCVSQAALSHQIKGLEARLGVTLFRRLPRGVALTDEGAALYPVLNEAFDRIAAVLDRMTGGHLREVLTVGVVGTFANGWLLPRLPAFQAAHPGVDLRVLTHNNRVDLAAEGLDCAIRFGDGDWLGLAATAIVPAALTPLASPALARRIVQPRDLAAMTLLRSYRQDEWPRWFQAAHTPAPPARGPVFDSSLAIADAAAAGAGVGLLPARLFAQDLAGGRLVRLFDVEVDAGRYWLTRLRSRPETPALRAFREWLATAETASAVR</sequence>
<evidence type="ECO:0000256" key="5">
    <source>
        <dbReference type="ARBA" id="ARBA00023163"/>
    </source>
</evidence>
<dbReference type="OrthoDB" id="5526340at2"/>
<dbReference type="InterPro" id="IPR036390">
    <property type="entry name" value="WH_DNA-bd_sf"/>
</dbReference>
<evidence type="ECO:0000256" key="3">
    <source>
        <dbReference type="ARBA" id="ARBA00023125"/>
    </source>
</evidence>
<evidence type="ECO:0000256" key="1">
    <source>
        <dbReference type="ARBA" id="ARBA00009437"/>
    </source>
</evidence>
<evidence type="ECO:0000313" key="7">
    <source>
        <dbReference type="EMBL" id="ANB16271.1"/>
    </source>
</evidence>
<evidence type="ECO:0000313" key="8">
    <source>
        <dbReference type="Proteomes" id="UP000076830"/>
    </source>
</evidence>
<evidence type="ECO:0000256" key="4">
    <source>
        <dbReference type="ARBA" id="ARBA00023159"/>
    </source>
</evidence>
<dbReference type="InterPro" id="IPR036388">
    <property type="entry name" value="WH-like_DNA-bd_sf"/>
</dbReference>
<dbReference type="KEGG" id="dko:I596_232"/>
<dbReference type="InterPro" id="IPR058163">
    <property type="entry name" value="LysR-type_TF_proteobact-type"/>
</dbReference>
<gene>
    <name evidence="7" type="ORF">I596_232</name>
</gene>
<comment type="similarity">
    <text evidence="1">Belongs to the LysR transcriptional regulatory family.</text>
</comment>
<keyword evidence="5" id="KW-0804">Transcription</keyword>
<dbReference type="InterPro" id="IPR000847">
    <property type="entry name" value="LysR_HTH_N"/>
</dbReference>
<dbReference type="Pfam" id="PF00126">
    <property type="entry name" value="HTH_1"/>
    <property type="match status" value="1"/>
</dbReference>
<dbReference type="RefSeq" id="WP_067642958.1">
    <property type="nucleotide sequence ID" value="NZ_CP015249.1"/>
</dbReference>
<feature type="domain" description="HTH lysR-type" evidence="6">
    <location>
        <begin position="6"/>
        <end position="63"/>
    </location>
</feature>
<proteinExistence type="inferred from homology"/>
<dbReference type="GO" id="GO:0006351">
    <property type="term" value="P:DNA-templated transcription"/>
    <property type="evidence" value="ECO:0007669"/>
    <property type="project" value="TreeGrafter"/>
</dbReference>
<keyword evidence="8" id="KW-1185">Reference proteome</keyword>
<dbReference type="SUPFAM" id="SSF46785">
    <property type="entry name" value="Winged helix' DNA-binding domain"/>
    <property type="match status" value="1"/>
</dbReference>
<evidence type="ECO:0000259" key="6">
    <source>
        <dbReference type="PROSITE" id="PS50931"/>
    </source>
</evidence>
<dbReference type="EMBL" id="CP015249">
    <property type="protein sequence ID" value="ANB16271.1"/>
    <property type="molecule type" value="Genomic_DNA"/>
</dbReference>
<accession>A0A167G8R2</accession>
<reference evidence="7 8" key="1">
    <citation type="submission" date="2016-04" db="EMBL/GenBank/DDBJ databases">
        <title>Complete genome sequence of Dokdonella koreensis DS-123T.</title>
        <authorList>
            <person name="Kim J.F."/>
            <person name="Lee H."/>
            <person name="Kwak M.-J."/>
        </authorList>
    </citation>
    <scope>NUCLEOTIDE SEQUENCE [LARGE SCALE GENOMIC DNA]</scope>
    <source>
        <strain evidence="7 8">DS-123</strain>
    </source>
</reference>
<dbReference type="PANTHER" id="PTHR30537:SF70">
    <property type="entry name" value="HTH-TYPE TRANSCRIPTIONAL ACTIVATOR AMPR"/>
    <property type="match status" value="1"/>
</dbReference>
<dbReference type="GO" id="GO:0003700">
    <property type="term" value="F:DNA-binding transcription factor activity"/>
    <property type="evidence" value="ECO:0007669"/>
    <property type="project" value="InterPro"/>
</dbReference>
<dbReference type="FunFam" id="1.10.10.10:FF:000038">
    <property type="entry name" value="Glycine cleavage system transcriptional activator"/>
    <property type="match status" value="1"/>
</dbReference>
<dbReference type="PATRIC" id="fig|1300342.3.peg.225"/>
<dbReference type="PROSITE" id="PS50931">
    <property type="entry name" value="HTH_LYSR"/>
    <property type="match status" value="1"/>
</dbReference>
<keyword evidence="3" id="KW-0238">DNA-binding</keyword>
<dbReference type="Gene3D" id="3.40.190.10">
    <property type="entry name" value="Periplasmic binding protein-like II"/>
    <property type="match status" value="2"/>
</dbReference>
<name>A0A167G8R2_9GAMM</name>
<dbReference type="Pfam" id="PF03466">
    <property type="entry name" value="LysR_substrate"/>
    <property type="match status" value="1"/>
</dbReference>
<keyword evidence="4" id="KW-0010">Activator</keyword>
<organism evidence="7 8">
    <name type="scientific">Dokdonella koreensis DS-123</name>
    <dbReference type="NCBI Taxonomy" id="1300342"/>
    <lineage>
        <taxon>Bacteria</taxon>
        <taxon>Pseudomonadati</taxon>
        <taxon>Pseudomonadota</taxon>
        <taxon>Gammaproteobacteria</taxon>
        <taxon>Lysobacterales</taxon>
        <taxon>Rhodanobacteraceae</taxon>
        <taxon>Dokdonella</taxon>
    </lineage>
</organism>
<dbReference type="AlphaFoldDB" id="A0A167G8R2"/>
<dbReference type="Proteomes" id="UP000076830">
    <property type="component" value="Chromosome"/>
</dbReference>
<dbReference type="Gene3D" id="1.10.10.10">
    <property type="entry name" value="Winged helix-like DNA-binding domain superfamily/Winged helix DNA-binding domain"/>
    <property type="match status" value="1"/>
</dbReference>
<dbReference type="GO" id="GO:0043565">
    <property type="term" value="F:sequence-specific DNA binding"/>
    <property type="evidence" value="ECO:0007669"/>
    <property type="project" value="TreeGrafter"/>
</dbReference>
<protein>
    <submittedName>
        <fullName evidence="7">Regulatory protein</fullName>
    </submittedName>
</protein>
<dbReference type="PANTHER" id="PTHR30537">
    <property type="entry name" value="HTH-TYPE TRANSCRIPTIONAL REGULATOR"/>
    <property type="match status" value="1"/>
</dbReference>
<dbReference type="InterPro" id="IPR005119">
    <property type="entry name" value="LysR_subst-bd"/>
</dbReference>
<evidence type="ECO:0000256" key="2">
    <source>
        <dbReference type="ARBA" id="ARBA00023015"/>
    </source>
</evidence>